<evidence type="ECO:0000256" key="1">
    <source>
        <dbReference type="ARBA" id="ARBA00022603"/>
    </source>
</evidence>
<dbReference type="Proteomes" id="UP001189429">
    <property type="component" value="Unassembled WGS sequence"/>
</dbReference>
<comment type="caution">
    <text evidence="9">The sequence shown here is derived from an EMBL/GenBank/DDBJ whole genome shotgun (WGS) entry which is preliminary data.</text>
</comment>
<dbReference type="PROSITE" id="PS51679">
    <property type="entry name" value="SAM_MT_C5"/>
    <property type="match status" value="1"/>
</dbReference>
<dbReference type="InterPro" id="IPR031303">
    <property type="entry name" value="C5_meth_CS"/>
</dbReference>
<dbReference type="PANTHER" id="PTHR46098:SF1">
    <property type="entry name" value="TRNA (CYTOSINE(38)-C(5))-METHYLTRANSFERASE"/>
    <property type="match status" value="1"/>
</dbReference>
<evidence type="ECO:0000256" key="4">
    <source>
        <dbReference type="ARBA" id="ARBA00039081"/>
    </source>
</evidence>
<dbReference type="PRINTS" id="PR00105">
    <property type="entry name" value="C5METTRFRASE"/>
</dbReference>
<evidence type="ECO:0000256" key="5">
    <source>
        <dbReference type="ARBA" id="ARBA00039681"/>
    </source>
</evidence>
<feature type="region of interest" description="Disordered" evidence="8">
    <location>
        <begin position="492"/>
        <end position="521"/>
    </location>
</feature>
<dbReference type="EMBL" id="CAUYUJ010019368">
    <property type="protein sequence ID" value="CAK0890556.1"/>
    <property type="molecule type" value="Genomic_DNA"/>
</dbReference>
<dbReference type="Gene3D" id="3.90.120.10">
    <property type="entry name" value="DNA Methylase, subunit A, domain 2"/>
    <property type="match status" value="1"/>
</dbReference>
<protein>
    <recommendedName>
        <fullName evidence="5">tRNA (cytosine(38)-C(5))-methyltransferase</fullName>
        <ecNumber evidence="4">2.1.1.204</ecNumber>
    </recommendedName>
    <alternativeName>
        <fullName evidence="6">DNA (cytosine-5)-methyltransferase-like protein 2</fullName>
    </alternativeName>
</protein>
<dbReference type="Pfam" id="PF00145">
    <property type="entry name" value="DNA_methylase"/>
    <property type="match status" value="2"/>
</dbReference>
<organism evidence="9 10">
    <name type="scientific">Prorocentrum cordatum</name>
    <dbReference type="NCBI Taxonomy" id="2364126"/>
    <lineage>
        <taxon>Eukaryota</taxon>
        <taxon>Sar</taxon>
        <taxon>Alveolata</taxon>
        <taxon>Dinophyceae</taxon>
        <taxon>Prorocentrales</taxon>
        <taxon>Prorocentraceae</taxon>
        <taxon>Prorocentrum</taxon>
    </lineage>
</organism>
<evidence type="ECO:0000256" key="2">
    <source>
        <dbReference type="ARBA" id="ARBA00022679"/>
    </source>
</evidence>
<dbReference type="PROSITE" id="PS00095">
    <property type="entry name" value="C5_MTASE_2"/>
    <property type="match status" value="1"/>
</dbReference>
<dbReference type="InterPro" id="IPR050750">
    <property type="entry name" value="C5-MTase"/>
</dbReference>
<gene>
    <name evidence="9" type="ORF">PCOR1329_LOCUS70756</name>
</gene>
<dbReference type="Gene3D" id="3.40.50.150">
    <property type="entry name" value="Vaccinia Virus protein VP39"/>
    <property type="match status" value="1"/>
</dbReference>
<keyword evidence="10" id="KW-1185">Reference proteome</keyword>
<dbReference type="InterPro" id="IPR001525">
    <property type="entry name" value="C5_MeTfrase"/>
</dbReference>
<evidence type="ECO:0000256" key="3">
    <source>
        <dbReference type="ARBA" id="ARBA00022691"/>
    </source>
</evidence>
<sequence>MAGLGCGPASRGEPDVAGEAPAQLALPPRLRVCELFAGIGGWRVALQQVLPGCTDVEVSAFDSGPHCSEVYERNFGERCCRRNIEQLGPADLEGFDLWVMSPPCQPFTATKDARQRDLGDRRCRALEHLCALLPRLSRPPRWLALENVKGFMRSAARARWRGALAAAGYSDWEVLLDLASFGVPNHRTRYYLLAERSGRFAAAGPDASQAPRPPPAGPLPPGLVARGAWARERRAEIEEAHAAARQTADAAAKDVSFARLRRRFCAELAGLVPAAARALVDEEGGLLAGAAGWKLLPLPRQEPDAFMITFDADRAAAARLLPALAPEEGAGGVAPAWALSEAPAGGCRQIGDFLEEGAPNVQDLLVPAAVLAKPWALGLSYVEPQDAQSFCFTGHYGKVMHKSSGSLLHQPYAGGAPLDRGAPQAACGAVRFFSPKEILNILGFPVAFTLPPDMELKHCYKVVGNSIAVTVVADLLRALLLDIGLPRLARMGQAPPPDEGGAVSPRMPCPPPAGGAEPGGS</sequence>
<dbReference type="SUPFAM" id="SSF53335">
    <property type="entry name" value="S-adenosyl-L-methionine-dependent methyltransferases"/>
    <property type="match status" value="1"/>
</dbReference>
<dbReference type="EC" id="2.1.1.204" evidence="4"/>
<accession>A0ABN9WZ58</accession>
<keyword evidence="1 7" id="KW-0489">Methyltransferase</keyword>
<evidence type="ECO:0000313" key="9">
    <source>
        <dbReference type="EMBL" id="CAK0890556.1"/>
    </source>
</evidence>
<evidence type="ECO:0000313" key="10">
    <source>
        <dbReference type="Proteomes" id="UP001189429"/>
    </source>
</evidence>
<proteinExistence type="inferred from homology"/>
<evidence type="ECO:0000256" key="7">
    <source>
        <dbReference type="PROSITE-ProRule" id="PRU01016"/>
    </source>
</evidence>
<evidence type="ECO:0000256" key="8">
    <source>
        <dbReference type="SAM" id="MobiDB-lite"/>
    </source>
</evidence>
<comment type="similarity">
    <text evidence="7">Belongs to the class I-like SAM-binding methyltransferase superfamily. C5-methyltransferase family.</text>
</comment>
<keyword evidence="3 7" id="KW-0949">S-adenosyl-L-methionine</keyword>
<dbReference type="PANTHER" id="PTHR46098">
    <property type="entry name" value="TRNA (CYTOSINE(38)-C(5))-METHYLTRANSFERASE"/>
    <property type="match status" value="1"/>
</dbReference>
<name>A0ABN9WZ58_9DINO</name>
<dbReference type="InterPro" id="IPR029063">
    <property type="entry name" value="SAM-dependent_MTases_sf"/>
</dbReference>
<reference evidence="9" key="1">
    <citation type="submission" date="2023-10" db="EMBL/GenBank/DDBJ databases">
        <authorList>
            <person name="Chen Y."/>
            <person name="Shah S."/>
            <person name="Dougan E. K."/>
            <person name="Thang M."/>
            <person name="Chan C."/>
        </authorList>
    </citation>
    <scope>NUCLEOTIDE SEQUENCE [LARGE SCALE GENOMIC DNA]</scope>
</reference>
<evidence type="ECO:0000256" key="6">
    <source>
        <dbReference type="ARBA" id="ARBA00042810"/>
    </source>
</evidence>
<keyword evidence="2 7" id="KW-0808">Transferase</keyword>
<feature type="active site" evidence="7">
    <location>
        <position position="104"/>
    </location>
</feature>